<dbReference type="EMBL" id="VOBL01000015">
    <property type="protein sequence ID" value="KAA0975271.1"/>
    <property type="molecule type" value="Genomic_DNA"/>
</dbReference>
<evidence type="ECO:0000313" key="2">
    <source>
        <dbReference type="EMBL" id="KAA0975271.1"/>
    </source>
</evidence>
<accession>A0A5B0EBN6</accession>
<sequence length="228" mass="25733">MSKTATQDEGVAGDQPRDEVPLDRDPRWAKQFGDFGEHLVMYIVGIQKGLKVAVVDHAGADLIATDRTGENGRYAISVKSKTLNIRRRETTIGVESRLFRFEQRDVEHLREFADSFGMTPVVAFVIVWPSVPQDHPDWIKKQARYVKDGKTGFKTMERPEIGVFIVNLDDAIAMGQDASFPYVTAQGGGFNFKFEDVYFEKLIADPRVDYTRLTLAEMGPVRGWDRSA</sequence>
<comment type="caution">
    <text evidence="2">The sequence shown here is derived from an EMBL/GenBank/DDBJ whole genome shotgun (WGS) entry which is preliminary data.</text>
</comment>
<evidence type="ECO:0000256" key="1">
    <source>
        <dbReference type="SAM" id="MobiDB-lite"/>
    </source>
</evidence>
<feature type="region of interest" description="Disordered" evidence="1">
    <location>
        <begin position="1"/>
        <end position="24"/>
    </location>
</feature>
<dbReference type="AlphaFoldDB" id="A0A5B0EBN6"/>
<feature type="compositionally biased region" description="Basic and acidic residues" evidence="1">
    <location>
        <begin position="15"/>
        <end position="24"/>
    </location>
</feature>
<name>A0A5B0EBN6_9MICC</name>
<dbReference type="Proteomes" id="UP000323856">
    <property type="component" value="Unassembled WGS sequence"/>
</dbReference>
<dbReference type="OrthoDB" id="3035968at2"/>
<gene>
    <name evidence="2" type="ORF">FQ154_13785</name>
</gene>
<proteinExistence type="predicted"/>
<organism evidence="2 3">
    <name type="scientific">Paeniglutamicibacter gangotriensis</name>
    <dbReference type="NCBI Taxonomy" id="254787"/>
    <lineage>
        <taxon>Bacteria</taxon>
        <taxon>Bacillati</taxon>
        <taxon>Actinomycetota</taxon>
        <taxon>Actinomycetes</taxon>
        <taxon>Micrococcales</taxon>
        <taxon>Micrococcaceae</taxon>
        <taxon>Paeniglutamicibacter</taxon>
    </lineage>
</organism>
<protein>
    <submittedName>
        <fullName evidence="2">Uncharacterized protein</fullName>
    </submittedName>
</protein>
<reference evidence="2 3" key="1">
    <citation type="submission" date="2019-07" db="EMBL/GenBank/DDBJ databases">
        <title>Analysis of the biochemical properties, biological activity and biotechnological potential of siderophores and biosurfactants produced by Antarctic psychrotolerant bacteria.</title>
        <authorList>
            <person name="Styczynski M."/>
            <person name="Krucon T."/>
            <person name="Decewicz P."/>
            <person name="Dziewit L."/>
        </authorList>
    </citation>
    <scope>NUCLEOTIDE SEQUENCE [LARGE SCALE GENOMIC DNA]</scope>
    <source>
        <strain evidence="2 3">ANT_H27</strain>
    </source>
</reference>
<dbReference type="RefSeq" id="WP_149620161.1">
    <property type="nucleotide sequence ID" value="NZ_VOBL01000015.1"/>
</dbReference>
<evidence type="ECO:0000313" key="3">
    <source>
        <dbReference type="Proteomes" id="UP000323856"/>
    </source>
</evidence>